<dbReference type="EnsemblPlants" id="Solyc07g064675.1.1">
    <property type="protein sequence ID" value="Solyc07g064675.1.1"/>
    <property type="gene ID" value="Solyc07g064675.1"/>
</dbReference>
<name>A0A3Q7HID3_SOLLC</name>
<accession>A0A3Q7HID3</accession>
<protein>
    <submittedName>
        <fullName evidence="1">Uncharacterized protein</fullName>
    </submittedName>
</protein>
<reference evidence="1" key="1">
    <citation type="journal article" date="2012" name="Nature">
        <title>The tomato genome sequence provides insights into fleshy fruit evolution.</title>
        <authorList>
            <consortium name="Tomato Genome Consortium"/>
        </authorList>
    </citation>
    <scope>NUCLEOTIDE SEQUENCE [LARGE SCALE GENOMIC DNA]</scope>
    <source>
        <strain evidence="1">cv. Heinz 1706</strain>
    </source>
</reference>
<proteinExistence type="predicted"/>
<organism evidence="1">
    <name type="scientific">Solanum lycopersicum</name>
    <name type="common">Tomato</name>
    <name type="synonym">Lycopersicon esculentum</name>
    <dbReference type="NCBI Taxonomy" id="4081"/>
    <lineage>
        <taxon>Eukaryota</taxon>
        <taxon>Viridiplantae</taxon>
        <taxon>Streptophyta</taxon>
        <taxon>Embryophyta</taxon>
        <taxon>Tracheophyta</taxon>
        <taxon>Spermatophyta</taxon>
        <taxon>Magnoliopsida</taxon>
        <taxon>eudicotyledons</taxon>
        <taxon>Gunneridae</taxon>
        <taxon>Pentapetalae</taxon>
        <taxon>asterids</taxon>
        <taxon>lamiids</taxon>
        <taxon>Solanales</taxon>
        <taxon>Solanaceae</taxon>
        <taxon>Solanoideae</taxon>
        <taxon>Solaneae</taxon>
        <taxon>Solanum</taxon>
        <taxon>Solanum subgen. Lycopersicon</taxon>
    </lineage>
</organism>
<reference evidence="1" key="2">
    <citation type="submission" date="2019-01" db="UniProtKB">
        <authorList>
            <consortium name="EnsemblPlants"/>
        </authorList>
    </citation>
    <scope>IDENTIFICATION</scope>
    <source>
        <strain evidence="1">cv. Heinz 1706</strain>
    </source>
</reference>
<keyword evidence="2" id="KW-1185">Reference proteome</keyword>
<evidence type="ECO:0000313" key="2">
    <source>
        <dbReference type="Proteomes" id="UP000004994"/>
    </source>
</evidence>
<dbReference type="InParanoid" id="A0A3Q7HID3"/>
<evidence type="ECO:0000313" key="1">
    <source>
        <dbReference type="EnsemblPlants" id="Solyc07g064675.1.1"/>
    </source>
</evidence>
<dbReference type="AlphaFoldDB" id="A0A3Q7HID3"/>
<sequence length="93" mass="10939">MVTRTLEKTRCIREFSETLYKLYQWEREERLPLYLLQILLAKERDSIVATNMSHSANICKTYEVVGKMSVLCLVKLPKEERVGVSPSFQLRVM</sequence>
<dbReference type="Gramene" id="Solyc07g064675.1.1">
    <property type="protein sequence ID" value="Solyc07g064675.1.1"/>
    <property type="gene ID" value="Solyc07g064675.1"/>
</dbReference>
<dbReference type="Proteomes" id="UP000004994">
    <property type="component" value="Chromosome 7"/>
</dbReference>